<dbReference type="EMBL" id="LCQK01000002">
    <property type="protein sequence ID" value="KKW15109.1"/>
    <property type="molecule type" value="Genomic_DNA"/>
</dbReference>
<dbReference type="AlphaFoldDB" id="A0A0G1Z826"/>
<evidence type="ECO:0000313" key="2">
    <source>
        <dbReference type="EMBL" id="KKW15109.1"/>
    </source>
</evidence>
<keyword evidence="1" id="KW-0175">Coiled coil</keyword>
<comment type="caution">
    <text evidence="2">The sequence shown here is derived from an EMBL/GenBank/DDBJ whole genome shotgun (WGS) entry which is preliminary data.</text>
</comment>
<dbReference type="Pfam" id="PF04977">
    <property type="entry name" value="DivIC"/>
    <property type="match status" value="1"/>
</dbReference>
<evidence type="ECO:0008006" key="4">
    <source>
        <dbReference type="Google" id="ProtNLM"/>
    </source>
</evidence>
<dbReference type="STRING" id="1618665.UY55_C0002G0167"/>
<sequence length="100" mass="11194">MNWGRKLVVLVLLVVLGFGLFKLLQEKSQLGNEVKEVRAEFESLAEENKDLAAKIEYFKNPANLVKEIKSQFNYREEGEKLIIIVPSASPADRGATSTGQ</sequence>
<name>A0A0G1Z826_9BACT</name>
<protein>
    <recommendedName>
        <fullName evidence="4">Septum formation initiator</fullName>
    </recommendedName>
</protein>
<evidence type="ECO:0000256" key="1">
    <source>
        <dbReference type="SAM" id="Coils"/>
    </source>
</evidence>
<dbReference type="InterPro" id="IPR007060">
    <property type="entry name" value="FtsL/DivIC"/>
</dbReference>
<feature type="coiled-coil region" evidence="1">
    <location>
        <begin position="20"/>
        <end position="54"/>
    </location>
</feature>
<proteinExistence type="predicted"/>
<organism evidence="2 3">
    <name type="scientific">Candidatus Jorgensenbacteria bacterium GW2011_GWB1_50_10</name>
    <dbReference type="NCBI Taxonomy" id="1618665"/>
    <lineage>
        <taxon>Bacteria</taxon>
        <taxon>Candidatus Joergenseniibacteriota</taxon>
    </lineage>
</organism>
<evidence type="ECO:0000313" key="3">
    <source>
        <dbReference type="Proteomes" id="UP000034224"/>
    </source>
</evidence>
<accession>A0A0G1Z826</accession>
<reference evidence="2 3" key="1">
    <citation type="journal article" date="2015" name="Nature">
        <title>rRNA introns, odd ribosomes, and small enigmatic genomes across a large radiation of phyla.</title>
        <authorList>
            <person name="Brown C.T."/>
            <person name="Hug L.A."/>
            <person name="Thomas B.C."/>
            <person name="Sharon I."/>
            <person name="Castelle C.J."/>
            <person name="Singh A."/>
            <person name="Wilkins M.J."/>
            <person name="Williams K.H."/>
            <person name="Banfield J.F."/>
        </authorList>
    </citation>
    <scope>NUCLEOTIDE SEQUENCE [LARGE SCALE GENOMIC DNA]</scope>
</reference>
<dbReference type="Proteomes" id="UP000034224">
    <property type="component" value="Unassembled WGS sequence"/>
</dbReference>
<gene>
    <name evidence="2" type="ORF">UY55_C0002G0167</name>
</gene>